<dbReference type="InterPro" id="IPR041706">
    <property type="entry name" value="YchF_N"/>
</dbReference>
<keyword evidence="5" id="KW-0460">Magnesium</keyword>
<feature type="binding site" evidence="6">
    <location>
        <begin position="12"/>
        <end position="17"/>
    </location>
    <ligand>
        <name>ATP</name>
        <dbReference type="ChEBI" id="CHEBI:30616"/>
    </ligand>
</feature>
<keyword evidence="3 6" id="KW-0547">Nucleotide-binding</keyword>
<dbReference type="GO" id="GO:0046872">
    <property type="term" value="F:metal ion binding"/>
    <property type="evidence" value="ECO:0007669"/>
    <property type="project" value="UniProtKB-KW"/>
</dbReference>
<dbReference type="CDD" id="cd01900">
    <property type="entry name" value="YchF"/>
    <property type="match status" value="1"/>
</dbReference>
<protein>
    <recommendedName>
        <fullName evidence="6">Ribosome-binding ATPase YchF</fullName>
    </recommendedName>
</protein>
<dbReference type="Gene3D" id="1.10.150.300">
    <property type="entry name" value="TGS-like domain"/>
    <property type="match status" value="1"/>
</dbReference>
<dbReference type="Gene3D" id="3.10.20.30">
    <property type="match status" value="1"/>
</dbReference>
<dbReference type="InterPro" id="IPR031167">
    <property type="entry name" value="G_OBG"/>
</dbReference>
<dbReference type="GO" id="GO:0016887">
    <property type="term" value="F:ATP hydrolysis activity"/>
    <property type="evidence" value="ECO:0007669"/>
    <property type="project" value="UniProtKB-UniRule"/>
</dbReference>
<name>A0AB39BNS0_9BACI</name>
<feature type="domain" description="TGS" evidence="8">
    <location>
        <begin position="281"/>
        <end position="364"/>
    </location>
</feature>
<dbReference type="PANTHER" id="PTHR23305:SF18">
    <property type="entry name" value="OBG-TYPE G DOMAIN-CONTAINING PROTEIN"/>
    <property type="match status" value="1"/>
</dbReference>
<dbReference type="InterPro" id="IPR006073">
    <property type="entry name" value="GTP-bd"/>
</dbReference>
<dbReference type="InterPro" id="IPR023192">
    <property type="entry name" value="TGS-like_dom_sf"/>
</dbReference>
<dbReference type="FunFam" id="3.10.20.30:FF:000001">
    <property type="entry name" value="Ribosome-binding ATPase YchF"/>
    <property type="match status" value="1"/>
</dbReference>
<dbReference type="GO" id="GO:0043023">
    <property type="term" value="F:ribosomal large subunit binding"/>
    <property type="evidence" value="ECO:0007669"/>
    <property type="project" value="UniProtKB-UniRule"/>
</dbReference>
<dbReference type="SUPFAM" id="SSF52540">
    <property type="entry name" value="P-loop containing nucleoside triphosphate hydrolases"/>
    <property type="match status" value="1"/>
</dbReference>
<dbReference type="AlphaFoldDB" id="A0AB39BNS0"/>
<dbReference type="GO" id="GO:0005524">
    <property type="term" value="F:ATP binding"/>
    <property type="evidence" value="ECO:0007669"/>
    <property type="project" value="UniProtKB-UniRule"/>
</dbReference>
<keyword evidence="4 6" id="KW-0067">ATP-binding</keyword>
<organism evidence="9">
    <name type="scientific">Alkalihalophilus sp. As8PL</name>
    <dbReference type="NCBI Taxonomy" id="3237103"/>
    <lineage>
        <taxon>Bacteria</taxon>
        <taxon>Bacillati</taxon>
        <taxon>Bacillota</taxon>
        <taxon>Bacilli</taxon>
        <taxon>Bacillales</taxon>
        <taxon>Bacillaceae</taxon>
        <taxon>Alkalihalophilus</taxon>
    </lineage>
</organism>
<evidence type="ECO:0000256" key="1">
    <source>
        <dbReference type="ARBA" id="ARBA00001946"/>
    </source>
</evidence>
<proteinExistence type="inferred from homology"/>
<dbReference type="PROSITE" id="PS51710">
    <property type="entry name" value="G_OBG"/>
    <property type="match status" value="1"/>
</dbReference>
<sequence>MALTTGIVGLPNVGKSTLFNAITQAGAESANYPFCTIDPNVGIVEVPDHRLQKLTELVDPKKTVPTAFEFTDIAGIVEGASKGEGLGNKFLSHIRQVDAISHVVRCFSDDNITHVSGSVNPLNDIEVINLELILADFESVEKRITRVAKLAKTKDKEAVAELEVLELLRDAFEEEKPARSIEFTEDQDKIVKQLHLLTSKPVLYVANVSEEDLLSPEDNDYVKQVKEFAAGENSEVIVVCAKIESEISELDGDEKQMFLEELGIEESGLDQLIRAAYNLLGLETYFTAGVQEVRAWTYRKGTKAPQAAGIIHTDFERGFIRAEVVSYEDLVDAESMAVAKERGKVRLEGKEYIVQDGDVVHFRFNV</sequence>
<dbReference type="CDD" id="cd04867">
    <property type="entry name" value="TGS_YchF_OLA1"/>
    <property type="match status" value="1"/>
</dbReference>
<dbReference type="RefSeq" id="WP_368502937.1">
    <property type="nucleotide sequence ID" value="NZ_CP162551.1"/>
</dbReference>
<dbReference type="Pfam" id="PF06071">
    <property type="entry name" value="YchF-GTPase_C"/>
    <property type="match status" value="1"/>
</dbReference>
<dbReference type="GO" id="GO:0005525">
    <property type="term" value="F:GTP binding"/>
    <property type="evidence" value="ECO:0007669"/>
    <property type="project" value="InterPro"/>
</dbReference>
<evidence type="ECO:0000256" key="6">
    <source>
        <dbReference type="HAMAP-Rule" id="MF_00944"/>
    </source>
</evidence>
<dbReference type="SUPFAM" id="SSF81271">
    <property type="entry name" value="TGS-like"/>
    <property type="match status" value="1"/>
</dbReference>
<gene>
    <name evidence="6 9" type="primary">ychF</name>
    <name evidence="9" type="ORF">AB3N04_11530</name>
</gene>
<evidence type="ECO:0000313" key="9">
    <source>
        <dbReference type="EMBL" id="XDI35357.1"/>
    </source>
</evidence>
<comment type="similarity">
    <text evidence="6">Belongs to the TRAFAC class OBG-HflX-like GTPase superfamily. OBG GTPase family. YchF/OLA1 subfamily.</text>
</comment>
<dbReference type="PANTHER" id="PTHR23305">
    <property type="entry name" value="OBG GTPASE FAMILY"/>
    <property type="match status" value="1"/>
</dbReference>
<comment type="function">
    <text evidence="6">ATPase that binds to both the 70S ribosome and the 50S ribosomal subunit in a nucleotide-independent manner.</text>
</comment>
<comment type="cofactor">
    <cofactor evidence="1">
        <name>Mg(2+)</name>
        <dbReference type="ChEBI" id="CHEBI:18420"/>
    </cofactor>
</comment>
<dbReference type="Gene3D" id="3.40.50.300">
    <property type="entry name" value="P-loop containing nucleotide triphosphate hydrolases"/>
    <property type="match status" value="1"/>
</dbReference>
<evidence type="ECO:0000259" key="7">
    <source>
        <dbReference type="PROSITE" id="PS51710"/>
    </source>
</evidence>
<feature type="domain" description="OBG-type G" evidence="7">
    <location>
        <begin position="3"/>
        <end position="259"/>
    </location>
</feature>
<dbReference type="PROSITE" id="PS51880">
    <property type="entry name" value="TGS"/>
    <property type="match status" value="1"/>
</dbReference>
<dbReference type="Pfam" id="PF01926">
    <property type="entry name" value="MMR_HSR1"/>
    <property type="match status" value="1"/>
</dbReference>
<dbReference type="PRINTS" id="PR00326">
    <property type="entry name" value="GTP1OBG"/>
</dbReference>
<dbReference type="NCBIfam" id="TIGR00092">
    <property type="entry name" value="redox-regulated ATPase YchF"/>
    <property type="match status" value="1"/>
</dbReference>
<reference evidence="9" key="1">
    <citation type="submission" date="2024-07" db="EMBL/GenBank/DDBJ databases">
        <title>Identification and characteristics of an arsenic-resistant bacterial isolate, which belongs to a novel species.</title>
        <authorList>
            <person name="Juszczyk A."/>
            <person name="Kowalczyk A."/>
            <person name="Was K."/>
            <person name="Kosowicz W."/>
            <person name="Budzyn A."/>
            <person name="Latowski D."/>
        </authorList>
    </citation>
    <scope>NUCLEOTIDE SEQUENCE</scope>
    <source>
        <strain evidence="9">As8PL</strain>
    </source>
</reference>
<keyword evidence="2" id="KW-0479">Metal-binding</keyword>
<dbReference type="InterPro" id="IPR012675">
    <property type="entry name" value="Beta-grasp_dom_sf"/>
</dbReference>
<dbReference type="InterPro" id="IPR013029">
    <property type="entry name" value="YchF_C"/>
</dbReference>
<dbReference type="GO" id="GO:0005737">
    <property type="term" value="C:cytoplasm"/>
    <property type="evidence" value="ECO:0007669"/>
    <property type="project" value="TreeGrafter"/>
</dbReference>
<dbReference type="InterPro" id="IPR027417">
    <property type="entry name" value="P-loop_NTPase"/>
</dbReference>
<dbReference type="FunFam" id="1.10.150.300:FF:000004">
    <property type="entry name" value="Ribosome-binding ATPase YchF"/>
    <property type="match status" value="1"/>
</dbReference>
<accession>A0AB39BNS0</accession>
<dbReference type="EMBL" id="CP162551">
    <property type="protein sequence ID" value="XDI35357.1"/>
    <property type="molecule type" value="Genomic_DNA"/>
</dbReference>
<evidence type="ECO:0000256" key="2">
    <source>
        <dbReference type="ARBA" id="ARBA00022723"/>
    </source>
</evidence>
<dbReference type="InterPro" id="IPR004396">
    <property type="entry name" value="ATPase_YchF/OLA1"/>
</dbReference>
<dbReference type="HAMAP" id="MF_00944">
    <property type="entry name" value="YchF_OLA1_ATPase"/>
    <property type="match status" value="1"/>
</dbReference>
<dbReference type="InterPro" id="IPR004095">
    <property type="entry name" value="TGS"/>
</dbReference>
<evidence type="ECO:0000259" key="8">
    <source>
        <dbReference type="PROSITE" id="PS51880"/>
    </source>
</evidence>
<evidence type="ECO:0000256" key="4">
    <source>
        <dbReference type="ARBA" id="ARBA00022840"/>
    </source>
</evidence>
<evidence type="ECO:0000256" key="5">
    <source>
        <dbReference type="ARBA" id="ARBA00022842"/>
    </source>
</evidence>
<dbReference type="InterPro" id="IPR012676">
    <property type="entry name" value="TGS-like"/>
</dbReference>
<evidence type="ECO:0000256" key="3">
    <source>
        <dbReference type="ARBA" id="ARBA00022741"/>
    </source>
</evidence>
<dbReference type="PIRSF" id="PIRSF006641">
    <property type="entry name" value="CHP00092"/>
    <property type="match status" value="1"/>
</dbReference>